<dbReference type="SUPFAM" id="SSF63446">
    <property type="entry name" value="Type I dockerin domain"/>
    <property type="match status" value="1"/>
</dbReference>
<dbReference type="AlphaFoldDB" id="A0A9X2FFE3"/>
<evidence type="ECO:0000313" key="4">
    <source>
        <dbReference type="EMBL" id="MCO6045289.1"/>
    </source>
</evidence>
<keyword evidence="1" id="KW-0732">Signal</keyword>
<dbReference type="Pfam" id="PF13385">
    <property type="entry name" value="Laminin_G_3"/>
    <property type="match status" value="2"/>
</dbReference>
<keyword evidence="2" id="KW-1015">Disulfide bond</keyword>
<dbReference type="RefSeq" id="WP_252853405.1">
    <property type="nucleotide sequence ID" value="NZ_JAMXLR010000055.1"/>
</dbReference>
<keyword evidence="5" id="KW-1185">Reference proteome</keyword>
<evidence type="ECO:0000256" key="1">
    <source>
        <dbReference type="ARBA" id="ARBA00022729"/>
    </source>
</evidence>
<dbReference type="PROSITE" id="PS00018">
    <property type="entry name" value="EF_HAND_1"/>
    <property type="match status" value="1"/>
</dbReference>
<dbReference type="SMART" id="SM00560">
    <property type="entry name" value="LamGL"/>
    <property type="match status" value="1"/>
</dbReference>
<dbReference type="Proteomes" id="UP001155241">
    <property type="component" value="Unassembled WGS sequence"/>
</dbReference>
<dbReference type="InterPro" id="IPR036439">
    <property type="entry name" value="Dockerin_dom_sf"/>
</dbReference>
<dbReference type="SUPFAM" id="SSF49899">
    <property type="entry name" value="Concanavalin A-like lectins/glucanases"/>
    <property type="match status" value="2"/>
</dbReference>
<dbReference type="InterPro" id="IPR006558">
    <property type="entry name" value="LamG-like"/>
</dbReference>
<comment type="caution">
    <text evidence="4">The sequence shown here is derived from an EMBL/GenBank/DDBJ whole genome shotgun (WGS) entry which is preliminary data.</text>
</comment>
<evidence type="ECO:0000259" key="3">
    <source>
        <dbReference type="SMART" id="SM00560"/>
    </source>
</evidence>
<dbReference type="EMBL" id="JAMXLR010000055">
    <property type="protein sequence ID" value="MCO6045289.1"/>
    <property type="molecule type" value="Genomic_DNA"/>
</dbReference>
<dbReference type="Gene3D" id="2.60.120.200">
    <property type="match status" value="2"/>
</dbReference>
<dbReference type="Gene3D" id="1.10.1330.10">
    <property type="entry name" value="Dockerin domain"/>
    <property type="match status" value="1"/>
</dbReference>
<dbReference type="GO" id="GO:0000272">
    <property type="term" value="P:polysaccharide catabolic process"/>
    <property type="evidence" value="ECO:0007669"/>
    <property type="project" value="InterPro"/>
</dbReference>
<accession>A0A9X2FFE3</accession>
<dbReference type="InterPro" id="IPR018247">
    <property type="entry name" value="EF_Hand_1_Ca_BS"/>
</dbReference>
<reference evidence="4" key="1">
    <citation type="submission" date="2022-06" db="EMBL/GenBank/DDBJ databases">
        <title>Aeoliella straminimaris, a novel planctomycete from sediments.</title>
        <authorList>
            <person name="Vitorino I.R."/>
            <person name="Lage O.M."/>
        </authorList>
    </citation>
    <scope>NUCLEOTIDE SEQUENCE</scope>
    <source>
        <strain evidence="4">ICT_H6.2</strain>
    </source>
</reference>
<name>A0A9X2FFE3_9BACT</name>
<evidence type="ECO:0000313" key="5">
    <source>
        <dbReference type="Proteomes" id="UP001155241"/>
    </source>
</evidence>
<proteinExistence type="predicted"/>
<gene>
    <name evidence="4" type="ORF">NG895_15365</name>
</gene>
<sequence length="594" mass="62909">MRFDQLRGMSLAIFAGIGLVWFGLVNPTMAVPLQDGLISYWPLNEGSGTTAADNGPAGSVLDNGEVRNGPTWIAGQFGAGLQFNGVDQDVLIPASTDMDFNSSGLTLSAWVKLDQLPADIAGGFSGIYDSNPDNYVMYLDKGNNELRFKATTSGGGAERPGIPARDLDTTTWHHVMGVFDGIKGSNEVYFDGQLADRHSAIGLVDIVRAGQIASIGSQPGVDPPHEPSSLFQGSVSDVAVWNRALGQAEAEYLYNSGTGNAVGAANPNISPASSLTPVQPAAQPVIYYDFNGNMANQGTGGPTLDATLNDVAGRNDTLYTATTFGQGLNLTENPLSTSTDTDPGDYLSVDYKLAESGTIAMRASLDKLYNYQTLWANSSQANDWEAWIYEDGRFAARADRGATRLEYNVFLFEDSLAEHHYAYTWERDGDSLIASIYIDGEFQGQSTGPWRDPGDTFFLGGGPGNHLGSSIFDEFRIYESALSEAEILYLSMNAPETTLLVGDYNGDGTVGLADYTVWRNTLGSSVSAGTGADGSGDGIVGTEDYSLWKSHFGQSAGGGVLASSAVPEPASCALLLVTSLGALACLTRRGKSCE</sequence>
<evidence type="ECO:0000256" key="2">
    <source>
        <dbReference type="ARBA" id="ARBA00023157"/>
    </source>
</evidence>
<dbReference type="InterPro" id="IPR013320">
    <property type="entry name" value="ConA-like_dom_sf"/>
</dbReference>
<feature type="domain" description="LamG-like jellyroll fold" evidence="3">
    <location>
        <begin position="103"/>
        <end position="248"/>
    </location>
</feature>
<organism evidence="4 5">
    <name type="scientific">Aeoliella straminimaris</name>
    <dbReference type="NCBI Taxonomy" id="2954799"/>
    <lineage>
        <taxon>Bacteria</taxon>
        <taxon>Pseudomonadati</taxon>
        <taxon>Planctomycetota</taxon>
        <taxon>Planctomycetia</taxon>
        <taxon>Pirellulales</taxon>
        <taxon>Lacipirellulaceae</taxon>
        <taxon>Aeoliella</taxon>
    </lineage>
</organism>
<protein>
    <submittedName>
        <fullName evidence="4">LamG domain-containing protein</fullName>
    </submittedName>
</protein>